<dbReference type="GO" id="GO:0005634">
    <property type="term" value="C:nucleus"/>
    <property type="evidence" value="ECO:0007669"/>
    <property type="project" value="TreeGrafter"/>
</dbReference>
<feature type="compositionally biased region" description="Low complexity" evidence="1">
    <location>
        <begin position="252"/>
        <end position="267"/>
    </location>
</feature>
<sequence>MGLVDYSDSGSDSEVEAQPSVAVKPAAPSKSNTKPFQKLVDRSNPGKIVVNLPATSGTDTSQPSNDEPPAKRARTTGGNRFSGFGSFLPPPKTTGKPTAISQSSNGSSRPAFSFKTGAEPAFSREAVVTTDGDGADDGDDGLGDATDGRAGGSGLKLPPPKNHSTNSTGPSIPAEQKAAEDVKLVGKPLMFKPLSVSRNTTKKKKKVGNGVSGGMPTSSAAAMQSTTTSGQPPPVPEPPKKKISLFSFGDDTPTSTTPGPGEASTGTYEPLFTAQPVPDNTVSSSSYDDDDDYAAHNHAASYPTPSTNPSLHSLADNMNLSKAARRELFGRDSNATANSRIVNFDMEREYSHNETLRQSGEQATHNPVRSIAPGKHSLRQLVNAVQSNASALEESFATQKTKQKEAAVRYGWR</sequence>
<dbReference type="Pfam" id="PF10253">
    <property type="entry name" value="PRCC"/>
    <property type="match status" value="1"/>
</dbReference>
<evidence type="ECO:0000256" key="1">
    <source>
        <dbReference type="SAM" id="MobiDB-lite"/>
    </source>
</evidence>
<accession>A0A420YJH0</accession>
<protein>
    <recommendedName>
        <fullName evidence="4">Mitotic checkpoint regulator, MAD2B-interacting-domain-containing protein</fullName>
    </recommendedName>
</protein>
<organism evidence="2 3">
    <name type="scientific">Coniochaeta pulveracea</name>
    <dbReference type="NCBI Taxonomy" id="177199"/>
    <lineage>
        <taxon>Eukaryota</taxon>
        <taxon>Fungi</taxon>
        <taxon>Dikarya</taxon>
        <taxon>Ascomycota</taxon>
        <taxon>Pezizomycotina</taxon>
        <taxon>Sordariomycetes</taxon>
        <taxon>Sordariomycetidae</taxon>
        <taxon>Coniochaetales</taxon>
        <taxon>Coniochaetaceae</taxon>
        <taxon>Coniochaeta</taxon>
    </lineage>
</organism>
<dbReference type="PANTHER" id="PTHR13621:SF2">
    <property type="entry name" value="PROLINE-RICH PROTEIN PRCC"/>
    <property type="match status" value="1"/>
</dbReference>
<comment type="caution">
    <text evidence="2">The sequence shown here is derived from an EMBL/GenBank/DDBJ whole genome shotgun (WGS) entry which is preliminary data.</text>
</comment>
<feature type="region of interest" description="Disordered" evidence="1">
    <location>
        <begin position="1"/>
        <end position="309"/>
    </location>
</feature>
<evidence type="ECO:0000313" key="3">
    <source>
        <dbReference type="Proteomes" id="UP000275385"/>
    </source>
</evidence>
<keyword evidence="3" id="KW-1185">Reference proteome</keyword>
<dbReference type="InterPro" id="IPR018800">
    <property type="entry name" value="PRCC"/>
</dbReference>
<name>A0A420YJH0_9PEZI</name>
<dbReference type="OrthoDB" id="2555634at2759"/>
<evidence type="ECO:0000313" key="2">
    <source>
        <dbReference type="EMBL" id="RKU48014.1"/>
    </source>
</evidence>
<feature type="compositionally biased region" description="Polar residues" evidence="1">
    <location>
        <begin position="95"/>
        <end position="110"/>
    </location>
</feature>
<proteinExistence type="predicted"/>
<dbReference type="AlphaFoldDB" id="A0A420YJH0"/>
<feature type="compositionally biased region" description="Low complexity" evidence="1">
    <location>
        <begin position="217"/>
        <end position="229"/>
    </location>
</feature>
<gene>
    <name evidence="2" type="ORF">DL546_006843</name>
</gene>
<reference evidence="2 3" key="1">
    <citation type="submission" date="2018-08" db="EMBL/GenBank/DDBJ databases">
        <title>Draft genome of the lignicolous fungus Coniochaeta pulveracea.</title>
        <authorList>
            <person name="Borstlap C.J."/>
            <person name="De Witt R.N."/>
            <person name="Botha A."/>
            <person name="Volschenk H."/>
        </authorList>
    </citation>
    <scope>NUCLEOTIDE SEQUENCE [LARGE SCALE GENOMIC DNA]</scope>
    <source>
        <strain evidence="2 3">CAB683</strain>
    </source>
</reference>
<dbReference type="STRING" id="177199.A0A420YJH0"/>
<feature type="compositionally biased region" description="Polar residues" evidence="1">
    <location>
        <begin position="53"/>
        <end position="65"/>
    </location>
</feature>
<dbReference type="Proteomes" id="UP000275385">
    <property type="component" value="Unassembled WGS sequence"/>
</dbReference>
<feature type="compositionally biased region" description="Acidic residues" evidence="1">
    <location>
        <begin position="133"/>
        <end position="142"/>
    </location>
</feature>
<evidence type="ECO:0008006" key="4">
    <source>
        <dbReference type="Google" id="ProtNLM"/>
    </source>
</evidence>
<dbReference type="EMBL" id="QVQW01000006">
    <property type="protein sequence ID" value="RKU48014.1"/>
    <property type="molecule type" value="Genomic_DNA"/>
</dbReference>
<dbReference type="PANTHER" id="PTHR13621">
    <property type="entry name" value="PROLINE-RICH PROTEIN PRCC"/>
    <property type="match status" value="1"/>
</dbReference>